<keyword evidence="7 12" id="KW-1133">Transmembrane helix</keyword>
<evidence type="ECO:0000256" key="9">
    <source>
        <dbReference type="ARBA" id="ARBA00023136"/>
    </source>
</evidence>
<keyword evidence="14" id="KW-1185">Reference proteome</keyword>
<evidence type="ECO:0000256" key="7">
    <source>
        <dbReference type="ARBA" id="ARBA00022989"/>
    </source>
</evidence>
<evidence type="ECO:0000256" key="5">
    <source>
        <dbReference type="ARBA" id="ARBA00022692"/>
    </source>
</evidence>
<feature type="transmembrane region" description="Helical" evidence="12">
    <location>
        <begin position="226"/>
        <end position="247"/>
    </location>
</feature>
<evidence type="ECO:0000256" key="3">
    <source>
        <dbReference type="ARBA" id="ARBA00022448"/>
    </source>
</evidence>
<evidence type="ECO:0000313" key="13">
    <source>
        <dbReference type="EMBL" id="OWA53352.1"/>
    </source>
</evidence>
<evidence type="ECO:0000256" key="11">
    <source>
        <dbReference type="SAM" id="MobiDB-lite"/>
    </source>
</evidence>
<evidence type="ECO:0000256" key="1">
    <source>
        <dbReference type="ARBA" id="ARBA00004651"/>
    </source>
</evidence>
<evidence type="ECO:0000256" key="10">
    <source>
        <dbReference type="ARBA" id="ARBA00023303"/>
    </source>
</evidence>
<proteinExistence type="inferred from homology"/>
<keyword evidence="5 12" id="KW-0812">Transmembrane</keyword>
<evidence type="ECO:0000256" key="6">
    <source>
        <dbReference type="ARBA" id="ARBA00022781"/>
    </source>
</evidence>
<keyword evidence="8" id="KW-0406">Ion transport</keyword>
<accession>A0A9X6NFY1</accession>
<dbReference type="Proteomes" id="UP000192578">
    <property type="component" value="Unassembled WGS sequence"/>
</dbReference>
<keyword evidence="6" id="KW-0375">Hydrogen ion transport</keyword>
<dbReference type="OrthoDB" id="6429739at2759"/>
<comment type="subcellular location">
    <subcellularLocation>
        <location evidence="1">Cell membrane</location>
        <topology evidence="1">Multi-pass membrane protein</topology>
    </subcellularLocation>
</comment>
<feature type="transmembrane region" description="Helical" evidence="12">
    <location>
        <begin position="334"/>
        <end position="353"/>
    </location>
</feature>
<dbReference type="GO" id="GO:0005886">
    <property type="term" value="C:plasma membrane"/>
    <property type="evidence" value="ECO:0007669"/>
    <property type="project" value="UniProtKB-SubCell"/>
</dbReference>
<keyword evidence="3" id="KW-0813">Transport</keyword>
<evidence type="ECO:0000256" key="8">
    <source>
        <dbReference type="ARBA" id="ARBA00023065"/>
    </source>
</evidence>
<feature type="transmembrane region" description="Helical" evidence="12">
    <location>
        <begin position="295"/>
        <end position="314"/>
    </location>
</feature>
<dbReference type="Pfam" id="PF03189">
    <property type="entry name" value="Otopetrin"/>
    <property type="match status" value="1"/>
</dbReference>
<keyword evidence="9 12" id="KW-0472">Membrane</keyword>
<feature type="region of interest" description="Disordered" evidence="11">
    <location>
        <begin position="57"/>
        <end position="83"/>
    </location>
</feature>
<evidence type="ECO:0000256" key="4">
    <source>
        <dbReference type="ARBA" id="ARBA00022475"/>
    </source>
</evidence>
<dbReference type="EMBL" id="MTYJ01000316">
    <property type="protein sequence ID" value="OWA53352.1"/>
    <property type="molecule type" value="Genomic_DNA"/>
</dbReference>
<dbReference type="InterPro" id="IPR004878">
    <property type="entry name" value="Otopetrin"/>
</dbReference>
<evidence type="ECO:0000256" key="12">
    <source>
        <dbReference type="SAM" id="Phobius"/>
    </source>
</evidence>
<dbReference type="AlphaFoldDB" id="A0A9X6NFY1"/>
<feature type="transmembrane region" description="Helical" evidence="12">
    <location>
        <begin position="188"/>
        <end position="206"/>
    </location>
</feature>
<sequence>MKIPGRVRKNPVGPAPVVTFSDVMEAKPARDRRISVAAIKEGVIEIATRIKKRDYFGDKPTMQTQNSEETEETEASSRLHADPDEDDTFLQEKLMPGHLNGGIQVEIHASPYPPRRHTAGNVLDSHDKPFPGGDGRNMLRSSSSADTVLSIDNSIGGAGLSLGRPLRPYDEREVGAFRSQAHQTLMRFLSVLYCLLLIVLGFSFPIAELTADRLENNYYQGYYCYLFGMGIVYLLFSYMFLVSAVPVHQEVVASFRKWKSFRRRHPENHDAFDQLKTTSDPVDATYTSAAKNSSFYLRMDAVFFGLGSMIFSGFEFGQFFEYPEGSRCRNSNAFLVPIFRFIFTLSQLYYLFINVRIRTDKFTTLTRFGLMHILGTNMVIWVTSLIEETRHAVVHYSNPAEHILSGNHHGNPNAPSTYDIAFDIDHNISESMGLSNFTANLPGLDVPIGLVADEIMNSCRRKSVIGQVLQA</sequence>
<dbReference type="PANTHER" id="PTHR21522:SF32">
    <property type="entry name" value="OTOPETRIN-2"/>
    <property type="match status" value="1"/>
</dbReference>
<protein>
    <recommendedName>
        <fullName evidence="15">Otopetrin-2</fullName>
    </recommendedName>
</protein>
<reference evidence="14" key="1">
    <citation type="submission" date="2017-01" db="EMBL/GenBank/DDBJ databases">
        <title>Comparative genomics of anhydrobiosis in the tardigrade Hypsibius dujardini.</title>
        <authorList>
            <person name="Yoshida Y."/>
            <person name="Koutsovoulos G."/>
            <person name="Laetsch D."/>
            <person name="Stevens L."/>
            <person name="Kumar S."/>
            <person name="Horikawa D."/>
            <person name="Ishino K."/>
            <person name="Komine S."/>
            <person name="Tomita M."/>
            <person name="Blaxter M."/>
            <person name="Arakawa K."/>
        </authorList>
    </citation>
    <scope>NUCLEOTIDE SEQUENCE [LARGE SCALE GENOMIC DNA]</scope>
    <source>
        <strain evidence="14">Z151</strain>
    </source>
</reference>
<feature type="transmembrane region" description="Helical" evidence="12">
    <location>
        <begin position="365"/>
        <end position="386"/>
    </location>
</feature>
<evidence type="ECO:0000313" key="14">
    <source>
        <dbReference type="Proteomes" id="UP000192578"/>
    </source>
</evidence>
<comment type="similarity">
    <text evidence="2">Belongs to the otopetrin family.</text>
</comment>
<keyword evidence="4" id="KW-1003">Cell membrane</keyword>
<evidence type="ECO:0008006" key="15">
    <source>
        <dbReference type="Google" id="ProtNLM"/>
    </source>
</evidence>
<comment type="caution">
    <text evidence="13">The sequence shown here is derived from an EMBL/GenBank/DDBJ whole genome shotgun (WGS) entry which is preliminary data.</text>
</comment>
<dbReference type="PANTHER" id="PTHR21522">
    <property type="entry name" value="PROTON CHANNEL OTOP"/>
    <property type="match status" value="1"/>
</dbReference>
<evidence type="ECO:0000256" key="2">
    <source>
        <dbReference type="ARBA" id="ARBA00006513"/>
    </source>
</evidence>
<gene>
    <name evidence="13" type="ORF">BV898_17785</name>
</gene>
<organism evidence="13 14">
    <name type="scientific">Hypsibius exemplaris</name>
    <name type="common">Freshwater tardigrade</name>
    <dbReference type="NCBI Taxonomy" id="2072580"/>
    <lineage>
        <taxon>Eukaryota</taxon>
        <taxon>Metazoa</taxon>
        <taxon>Ecdysozoa</taxon>
        <taxon>Tardigrada</taxon>
        <taxon>Eutardigrada</taxon>
        <taxon>Parachela</taxon>
        <taxon>Hypsibioidea</taxon>
        <taxon>Hypsibiidae</taxon>
        <taxon>Hypsibius</taxon>
    </lineage>
</organism>
<dbReference type="GO" id="GO:0015252">
    <property type="term" value="F:proton channel activity"/>
    <property type="evidence" value="ECO:0007669"/>
    <property type="project" value="InterPro"/>
</dbReference>
<name>A0A9X6NFY1_HYPEX</name>
<keyword evidence="10" id="KW-0407">Ion channel</keyword>
<feature type="non-terminal residue" evidence="13">
    <location>
        <position position="1"/>
    </location>
</feature>